<sequence>MLKDLIDEDEFCRKLRTASEDDAQDGFYIIFYKLLLDPSQQLLDSLLSSYPVQDVVNGLKHLIKFKFYRLTDDVSNNLISIVSMMLVYEDNVDTLIVNMLRLHLIEDVFSMYKAHPKYFTSHPVSLMFLMFFCAQSTIHRAFFDASDFQCSDFLFLQIKEMIEDQGSETYVNKRSKKNISKRNLDYPPFPFIDYFYSKGLLNVLFTATPFNMLSSQLSVELEMNIMFVLENVHNLNFDFYMNLLFKDYIRNETEACRVLRFIANIPCMLSIYNVVDSILRRYPSSFVALIYDLMFWNEKEKINQNLVDYLKIMDNRCILMINPLLDEWQSLKYAIDIIHKRHQPTKESIHRMIHGLGFDRYYEIVREMKRNNIPIIPIEMYDKIIKESFEWDGYAQVYLWKILGFQKIYFGLDVSDAGYKERSIEAKEGFEIVKSLCTLTQ</sequence>
<dbReference type="AlphaFoldDB" id="A0A0B2UID9"/>
<proteinExistence type="predicted"/>
<dbReference type="HOGENOM" id="CLU_606945_0_0_1"/>
<comment type="caution">
    <text evidence="1">The sequence shown here is derived from an EMBL/GenBank/DDBJ whole genome shotgun (WGS) entry which is preliminary data.</text>
</comment>
<accession>A0A0B2UID9</accession>
<dbReference type="OrthoDB" id="2021145at2759"/>
<dbReference type="Proteomes" id="UP000031056">
    <property type="component" value="Unassembled WGS sequence"/>
</dbReference>
<dbReference type="RefSeq" id="XP_014563051.1">
    <property type="nucleotide sequence ID" value="XM_014707565.1"/>
</dbReference>
<evidence type="ECO:0000313" key="1">
    <source>
        <dbReference type="EMBL" id="KHN69009.1"/>
    </source>
</evidence>
<name>A0A0B2UID9_9MICR</name>
<protein>
    <submittedName>
        <fullName evidence="1">Uncharacterized protein</fullName>
    </submittedName>
</protein>
<evidence type="ECO:0000313" key="2">
    <source>
        <dbReference type="Proteomes" id="UP000031056"/>
    </source>
</evidence>
<dbReference type="GeneID" id="26262510"/>
<keyword evidence="2" id="KW-1185">Reference proteome</keyword>
<dbReference type="InParanoid" id="A0A0B2UID9"/>
<organism evidence="1 2">
    <name type="scientific">Ordospora colligata OC4</name>
    <dbReference type="NCBI Taxonomy" id="1354746"/>
    <lineage>
        <taxon>Eukaryota</taxon>
        <taxon>Fungi</taxon>
        <taxon>Fungi incertae sedis</taxon>
        <taxon>Microsporidia</taxon>
        <taxon>Ordosporidae</taxon>
        <taxon>Ordospora</taxon>
    </lineage>
</organism>
<gene>
    <name evidence="1" type="ORF">M896_110390</name>
</gene>
<dbReference type="VEuPathDB" id="MicrosporidiaDB:M896_110390"/>
<reference evidence="1 2" key="1">
    <citation type="journal article" date="2014" name="MBio">
        <title>The Ordospora colligata genome; evolution of extreme reduction in microsporidia and host-to-parasite horizontal gene transfer.</title>
        <authorList>
            <person name="Pombert J.-F."/>
            <person name="Haag K.L."/>
            <person name="Beidas S."/>
            <person name="Ebert D."/>
            <person name="Keeling P.J."/>
        </authorList>
    </citation>
    <scope>NUCLEOTIDE SEQUENCE [LARGE SCALE GENOMIC DNA]</scope>
    <source>
        <strain evidence="1 2">OC4</strain>
    </source>
</reference>
<dbReference type="EMBL" id="JOKQ01000011">
    <property type="protein sequence ID" value="KHN69009.1"/>
    <property type="molecule type" value="Genomic_DNA"/>
</dbReference>